<evidence type="ECO:0000256" key="1">
    <source>
        <dbReference type="ARBA" id="ARBA00000026"/>
    </source>
</evidence>
<evidence type="ECO:0000256" key="4">
    <source>
        <dbReference type="ARBA" id="ARBA00006558"/>
    </source>
</evidence>
<reference evidence="14 15" key="1">
    <citation type="submission" date="2022-06" db="EMBL/GenBank/DDBJ databases">
        <title>Genomic Encyclopedia of Archaeal and Bacterial Type Strains, Phase II (KMG-II): from individual species to whole genera.</title>
        <authorList>
            <person name="Goeker M."/>
        </authorList>
    </citation>
    <scope>NUCLEOTIDE SEQUENCE [LARGE SCALE GENOMIC DNA]</scope>
    <source>
        <strain evidence="14 15">DSM 44693</strain>
    </source>
</reference>
<feature type="domain" description="Phthiocerol/phthiodiolone dimycocerosyl transferase C-terminal" evidence="13">
    <location>
        <begin position="225"/>
        <end position="421"/>
    </location>
</feature>
<evidence type="ECO:0000256" key="8">
    <source>
        <dbReference type="ARBA" id="ARBA00022679"/>
    </source>
</evidence>
<keyword evidence="8 14" id="KW-0808">Transferase</keyword>
<dbReference type="GO" id="GO:0016740">
    <property type="term" value="F:transferase activity"/>
    <property type="evidence" value="ECO:0007669"/>
    <property type="project" value="UniProtKB-KW"/>
</dbReference>
<evidence type="ECO:0000313" key="15">
    <source>
        <dbReference type="Proteomes" id="UP001206895"/>
    </source>
</evidence>
<comment type="catalytic activity">
    <reaction evidence="3">
        <text>2 a mycocerosyl-[mycocerosic acid synthase] + a phthiodiolone = a dimycocerosyl phthiodiolone + 2 holo-[mycocerosic acid synthase].</text>
        <dbReference type="EC" id="2.3.1.282"/>
    </reaction>
</comment>
<accession>A0ABT1HJB3</accession>
<evidence type="ECO:0000256" key="2">
    <source>
        <dbReference type="ARBA" id="ARBA00000625"/>
    </source>
</evidence>
<evidence type="ECO:0000256" key="5">
    <source>
        <dbReference type="ARBA" id="ARBA00012866"/>
    </source>
</evidence>
<name>A0ABT1HJB3_9NOCA</name>
<dbReference type="Proteomes" id="UP001206895">
    <property type="component" value="Unassembled WGS sequence"/>
</dbReference>
<dbReference type="EC" id="2.3.1.282" evidence="5"/>
<evidence type="ECO:0000256" key="11">
    <source>
        <dbReference type="ARBA" id="ARBA00032317"/>
    </source>
</evidence>
<proteinExistence type="inferred from homology"/>
<keyword evidence="7" id="KW-0444">Lipid biosynthesis</keyword>
<evidence type="ECO:0000256" key="3">
    <source>
        <dbReference type="ARBA" id="ARBA00001907"/>
    </source>
</evidence>
<comment type="similarity">
    <text evidence="4">Belongs to the acyltransferase PapA5 family.</text>
</comment>
<evidence type="ECO:0000256" key="7">
    <source>
        <dbReference type="ARBA" id="ARBA00022516"/>
    </source>
</evidence>
<comment type="caution">
    <text evidence="14">The sequence shown here is derived from an EMBL/GenBank/DDBJ whole genome shotgun (WGS) entry which is preliminary data.</text>
</comment>
<evidence type="ECO:0000313" key="14">
    <source>
        <dbReference type="EMBL" id="MCP2178036.1"/>
    </source>
</evidence>
<comment type="catalytic activity">
    <reaction evidence="2">
        <text>2 a mycocerosyl-[mycocerosic acid synthase] + a phenolphthiocerol = a dimycocerosyl phenolphthiocerol + 2 holo-[mycocerosic acid synthase].</text>
        <dbReference type="EC" id="2.3.1.282"/>
    </reaction>
</comment>
<dbReference type="RefSeq" id="WP_253663000.1">
    <property type="nucleotide sequence ID" value="NZ_BAAAJQ010000003.1"/>
</dbReference>
<evidence type="ECO:0000256" key="6">
    <source>
        <dbReference type="ARBA" id="ARBA00013449"/>
    </source>
</evidence>
<dbReference type="Gene3D" id="3.30.559.10">
    <property type="entry name" value="Chloramphenicol acetyltransferase-like domain"/>
    <property type="match status" value="1"/>
</dbReference>
<sequence length="481" mass="51723">MSETLRTKVVLESCGPRIASDGESGKVFRPLTFSECSFIHPESSEIIGASLHLAGDLDIAAMRTAFGELLLEYPILTATISTVDDVPMFAAGDAAWVAAAGFGQSSGRWSGFTQRPPTLLASLELLCALEVTSDSEEHRVTLWVSHCATDGGGIIALTKRIFELFTAATDGRQLAPRQFPFPREPHLIMAERGVVAESVPYERRLAHTTWSGTMTRTGQYDLADDVERIRVSRDTTACLKGAATTLGVSTHSLVAGAIAAAEASVMEAADPAVALLFPVDFRSRITPPIAPAEVTALCGFSFVSTRCAASGEPRDIARVVQDQLRSDLADGTVLRSSVSPMPAPSTRRHGPPVIISNVGTFPAVELPQCLIARDFHSQIVRSAVGLQEWTRRWPGPDKPPVPVGSAYLISVFCDRLSIEMRVLPGTLDRRTRCAIMARLHTLLNDVDALIRGGRPESLAPAGATVTSPLQQFVGDDRMARR</sequence>
<organism evidence="14 15">
    <name type="scientific">Williamsia maris</name>
    <dbReference type="NCBI Taxonomy" id="72806"/>
    <lineage>
        <taxon>Bacteria</taxon>
        <taxon>Bacillati</taxon>
        <taxon>Actinomycetota</taxon>
        <taxon>Actinomycetes</taxon>
        <taxon>Mycobacteriales</taxon>
        <taxon>Nocardiaceae</taxon>
        <taxon>Williamsia</taxon>
    </lineage>
</organism>
<gene>
    <name evidence="14" type="ORF">LX13_003877</name>
</gene>
<evidence type="ECO:0000256" key="10">
    <source>
        <dbReference type="ARBA" id="ARBA00030465"/>
    </source>
</evidence>
<evidence type="ECO:0000256" key="9">
    <source>
        <dbReference type="ARBA" id="ARBA00023315"/>
    </source>
</evidence>
<keyword evidence="9" id="KW-0012">Acyltransferase</keyword>
<comment type="catalytic activity">
    <reaction evidence="1">
        <text>2 a mycocerosyl-[mycocerosic acid synthase] + a phthiocerol = a dimycocerosyl phthiocerol + 2 holo-[mycocerosic acid synthase].</text>
        <dbReference type="EC" id="2.3.1.282"/>
    </reaction>
</comment>
<protein>
    <recommendedName>
        <fullName evidence="6">Phthiocerol/phthiodiolone dimycocerosyl transferase</fullName>
        <ecNumber evidence="5">2.3.1.282</ecNumber>
    </recommendedName>
    <alternativeName>
        <fullName evidence="12">Acyltransferase PapA5</fullName>
    </alternativeName>
    <alternativeName>
        <fullName evidence="10">Phthiocerol/phthiodiolone O-acyltransferase</fullName>
    </alternativeName>
    <alternativeName>
        <fullName evidence="11">Polyketide synthase-associated protein A5</fullName>
    </alternativeName>
</protein>
<keyword evidence="15" id="KW-1185">Reference proteome</keyword>
<keyword evidence="7" id="KW-0443">Lipid metabolism</keyword>
<evidence type="ECO:0000256" key="12">
    <source>
        <dbReference type="ARBA" id="ARBA00033407"/>
    </source>
</evidence>
<dbReference type="EMBL" id="JAMTCJ010000004">
    <property type="protein sequence ID" value="MCP2178036.1"/>
    <property type="molecule type" value="Genomic_DNA"/>
</dbReference>
<dbReference type="InterPro" id="IPR031641">
    <property type="entry name" value="PapA_C"/>
</dbReference>
<dbReference type="SUPFAM" id="SSF52777">
    <property type="entry name" value="CoA-dependent acyltransferases"/>
    <property type="match status" value="2"/>
</dbReference>
<dbReference type="Pfam" id="PF16911">
    <property type="entry name" value="PapA_C"/>
    <property type="match status" value="1"/>
</dbReference>
<dbReference type="Gene3D" id="3.30.559.30">
    <property type="entry name" value="Nonribosomal peptide synthetase, condensation domain"/>
    <property type="match status" value="1"/>
</dbReference>
<dbReference type="InterPro" id="IPR023213">
    <property type="entry name" value="CAT-like_dom_sf"/>
</dbReference>
<evidence type="ECO:0000259" key="13">
    <source>
        <dbReference type="Pfam" id="PF16911"/>
    </source>
</evidence>